<evidence type="ECO:0000313" key="3">
    <source>
        <dbReference type="Proteomes" id="UP000318212"/>
    </source>
</evidence>
<reference evidence="2 3" key="1">
    <citation type="submission" date="2019-06" db="EMBL/GenBank/DDBJ databases">
        <title>Lysobacter alkalisoli sp. nov. isolated from saline soil.</title>
        <authorList>
            <person name="Sun J.-Q."/>
            <person name="Xu L."/>
        </authorList>
    </citation>
    <scope>NUCLEOTIDE SEQUENCE [LARGE SCALE GENOMIC DNA]</scope>
    <source>
        <strain evidence="2 3">JCM 31130</strain>
    </source>
</reference>
<dbReference type="PANTHER" id="PTHR33361:SF15">
    <property type="entry name" value="DUF885 FAMILY LIPOPROTEIN"/>
    <property type="match status" value="1"/>
</dbReference>
<feature type="signal peptide" evidence="1">
    <location>
        <begin position="1"/>
        <end position="25"/>
    </location>
</feature>
<organism evidence="2 3">
    <name type="scientific">Marilutibacter aestuarii</name>
    <dbReference type="NCBI Taxonomy" id="1706195"/>
    <lineage>
        <taxon>Bacteria</taxon>
        <taxon>Pseudomonadati</taxon>
        <taxon>Pseudomonadota</taxon>
        <taxon>Gammaproteobacteria</taxon>
        <taxon>Lysobacterales</taxon>
        <taxon>Lysobacteraceae</taxon>
        <taxon>Marilutibacter</taxon>
    </lineage>
</organism>
<feature type="chain" id="PRO_5021492694" evidence="1">
    <location>
        <begin position="26"/>
        <end position="606"/>
    </location>
</feature>
<keyword evidence="3" id="KW-1185">Reference proteome</keyword>
<dbReference type="AlphaFoldDB" id="A0A508A9S8"/>
<dbReference type="EMBL" id="VICE01000084">
    <property type="protein sequence ID" value="TQD45224.1"/>
    <property type="molecule type" value="Genomic_DNA"/>
</dbReference>
<dbReference type="OrthoDB" id="9769898at2"/>
<keyword evidence="1" id="KW-0732">Signal</keyword>
<gene>
    <name evidence="2" type="ORF">FKV25_08770</name>
</gene>
<dbReference type="Proteomes" id="UP000318212">
    <property type="component" value="Unassembled WGS sequence"/>
</dbReference>
<evidence type="ECO:0000313" key="2">
    <source>
        <dbReference type="EMBL" id="TQD45224.1"/>
    </source>
</evidence>
<dbReference type="PANTHER" id="PTHR33361">
    <property type="entry name" value="GLR0591 PROTEIN"/>
    <property type="match status" value="1"/>
</dbReference>
<sequence>MHSFRSLPLAAALLLALSACQPSPAPETAAGNAAPAATPDAKVDQQFELLSKRFLDKAMELSPITATQMGDHRYDGRIDDMSKGGRAATLQAAKKFLAELDSLEVARLSRENQVDAAILRNQLRYEIWSSETLQSWAWDPQVYSQLAGGALYGLMARDFAPMPERLKSATARMQQIPALFTQMRANLDPARVPRIHAETVARQNAGVLSLVDELIVPNADQLKGEERKSLDAAIATLRAAVAEQQAWLDDTLVPNAKGDFRIGESLYDEKLAFALNSPMTRQEIRTRVEADIASTRAEMYDIARGVLADRPDAPEAMPDSPSPEQQQQVIEAALELAYADRPARDEVVELATRTTEEATAFVRENNLVTVPDTPVKIILMPEFQRGVAVAYCDSPGPLDKGLDTFYAVSPIPDDWDDAQVDSFLREYNTRSIHELSIHEAMPGHFLQIAHSNKYPSILRAVLGSGPFIEGWAMYGEKVMSDAGYMDGDPLMKLINRKWNLRAMANALLDQAIHVDGMTRDEAMELMTVTTFQQEREAAGKWVRAQLTSAQLPTYYVGYSEHLDLRREMEQREGDAFELKAYHDKVLSFGSPPVRFVRQLMLDEPIQ</sequence>
<dbReference type="InterPro" id="IPR010281">
    <property type="entry name" value="DUF885"/>
</dbReference>
<evidence type="ECO:0000256" key="1">
    <source>
        <dbReference type="SAM" id="SignalP"/>
    </source>
</evidence>
<proteinExistence type="predicted"/>
<dbReference type="RefSeq" id="WP_141518415.1">
    <property type="nucleotide sequence ID" value="NZ_VICE01000084.1"/>
</dbReference>
<protein>
    <submittedName>
        <fullName evidence="2">DUF885 domain-containing protein</fullName>
    </submittedName>
</protein>
<accession>A0A508A9S8</accession>
<dbReference type="PROSITE" id="PS51257">
    <property type="entry name" value="PROKAR_LIPOPROTEIN"/>
    <property type="match status" value="1"/>
</dbReference>
<dbReference type="Pfam" id="PF05960">
    <property type="entry name" value="DUF885"/>
    <property type="match status" value="1"/>
</dbReference>
<name>A0A508A9S8_9GAMM</name>
<comment type="caution">
    <text evidence="2">The sequence shown here is derived from an EMBL/GenBank/DDBJ whole genome shotgun (WGS) entry which is preliminary data.</text>
</comment>